<evidence type="ECO:0000313" key="2">
    <source>
        <dbReference type="EMBL" id="MBY6275214.1"/>
    </source>
</evidence>
<dbReference type="Pfam" id="PF03780">
    <property type="entry name" value="Asp23"/>
    <property type="match status" value="1"/>
</dbReference>
<name>A0A953I9G4_SYMTR</name>
<dbReference type="PANTHER" id="PTHR34297:SF3">
    <property type="entry name" value="ALKALINE SHOCK PROTEIN 23"/>
    <property type="match status" value="1"/>
</dbReference>
<dbReference type="InterPro" id="IPR027417">
    <property type="entry name" value="P-loop_NTPase"/>
</dbReference>
<accession>A0A953I9G4</accession>
<dbReference type="SUPFAM" id="SSF52540">
    <property type="entry name" value="P-loop containing nucleoside triphosphate hydrolases"/>
    <property type="match status" value="1"/>
</dbReference>
<evidence type="ECO:0000256" key="1">
    <source>
        <dbReference type="ARBA" id="ARBA00005721"/>
    </source>
</evidence>
<gene>
    <name evidence="2" type="ORF">CWE10_03210</name>
</gene>
<comment type="caution">
    <text evidence="2">The sequence shown here is derived from an EMBL/GenBank/DDBJ whole genome shotgun (WGS) entry which is preliminary data.</text>
</comment>
<evidence type="ECO:0000313" key="3">
    <source>
        <dbReference type="Proteomes" id="UP000732377"/>
    </source>
</evidence>
<dbReference type="AlphaFoldDB" id="A0A953I9G4"/>
<dbReference type="InterPro" id="IPR005531">
    <property type="entry name" value="Asp23"/>
</dbReference>
<comment type="similarity">
    <text evidence="1">Belongs to the asp23 family.</text>
</comment>
<dbReference type="OMA" id="VEYMTSL"/>
<protein>
    <submittedName>
        <fullName evidence="2">Asp23/Gls24 family protein</fullName>
    </submittedName>
</protein>
<reference evidence="2" key="1">
    <citation type="submission" date="2017-11" db="EMBL/GenBank/DDBJ databases">
        <title>Three new genomes from thermophilic consortium.</title>
        <authorList>
            <person name="Quaggio R."/>
            <person name="Amgarten D."/>
            <person name="Setubal J.C."/>
        </authorList>
    </citation>
    <scope>NUCLEOTIDE SEQUENCE</scope>
    <source>
        <strain evidence="2">ZCTH01-B2</strain>
    </source>
</reference>
<dbReference type="Proteomes" id="UP000732377">
    <property type="component" value="Unassembled WGS sequence"/>
</dbReference>
<dbReference type="PANTHER" id="PTHR34297">
    <property type="entry name" value="HYPOTHETICAL CYTOSOLIC PROTEIN-RELATED"/>
    <property type="match status" value="1"/>
</dbReference>
<sequence length="272" mass="30373">MEVVALVGPAGSGKSHRAQIVAYQNQCELIVDDGLLIDKDGKIRAGTSAKREENKMAAVRRAIFLDEGHRAEVRSALWSLKPKKVLVLGTSDEMIVRICDALDLPHPDRTIRIEEIATPAQIRLAQRKRHHEGKHVIPAPTFEVKKTFSGYMVDPLRFFFKRDHGLDPVTLEKSVVRPTFSSLGRFFIADTVIAAIATRAAEMVPGVGRVGRVVVESRREGVLVDMEVLLRYGYHIFDVLREAQEAVAAQIAHMTELNVLEVNLEARRLLVD</sequence>
<proteinExistence type="inferred from homology"/>
<dbReference type="EMBL" id="PIUK01000016">
    <property type="protein sequence ID" value="MBY6275214.1"/>
    <property type="molecule type" value="Genomic_DNA"/>
</dbReference>
<dbReference type="RefSeq" id="WP_011194367.1">
    <property type="nucleotide sequence ID" value="NZ_PIUK01000016.1"/>
</dbReference>
<organism evidence="2 3">
    <name type="scientific">Symbiobacterium thermophilum</name>
    <dbReference type="NCBI Taxonomy" id="2734"/>
    <lineage>
        <taxon>Bacteria</taxon>
        <taxon>Bacillati</taxon>
        <taxon>Bacillota</taxon>
        <taxon>Clostridia</taxon>
        <taxon>Eubacteriales</taxon>
        <taxon>Symbiobacteriaceae</taxon>
        <taxon>Symbiobacterium</taxon>
    </lineage>
</organism>